<dbReference type="WBParaSite" id="nRc.2.0.1.t40193-RA">
    <property type="protein sequence ID" value="nRc.2.0.1.t40193-RA"/>
    <property type="gene ID" value="nRc.2.0.1.g40193"/>
</dbReference>
<evidence type="ECO:0000313" key="2">
    <source>
        <dbReference type="WBParaSite" id="nRc.2.0.1.t40193-RA"/>
    </source>
</evidence>
<dbReference type="AlphaFoldDB" id="A0A915KR78"/>
<proteinExistence type="predicted"/>
<dbReference type="Proteomes" id="UP000887565">
    <property type="component" value="Unplaced"/>
</dbReference>
<evidence type="ECO:0000313" key="1">
    <source>
        <dbReference type="Proteomes" id="UP000887565"/>
    </source>
</evidence>
<protein>
    <submittedName>
        <fullName evidence="2">Uncharacterized protein</fullName>
    </submittedName>
</protein>
<reference evidence="2" key="1">
    <citation type="submission" date="2022-11" db="UniProtKB">
        <authorList>
            <consortium name="WormBaseParasite"/>
        </authorList>
    </citation>
    <scope>IDENTIFICATION</scope>
</reference>
<organism evidence="1 2">
    <name type="scientific">Romanomermis culicivorax</name>
    <name type="common">Nematode worm</name>
    <dbReference type="NCBI Taxonomy" id="13658"/>
    <lineage>
        <taxon>Eukaryota</taxon>
        <taxon>Metazoa</taxon>
        <taxon>Ecdysozoa</taxon>
        <taxon>Nematoda</taxon>
        <taxon>Enoplea</taxon>
        <taxon>Dorylaimia</taxon>
        <taxon>Mermithida</taxon>
        <taxon>Mermithoidea</taxon>
        <taxon>Mermithidae</taxon>
        <taxon>Romanomermis</taxon>
    </lineage>
</organism>
<sequence length="199" mass="22965">MNCFEIAINSMRSQAKNRKDADLEIKTLLMPGRHFPLKEYILTEKCEEKKLEFTTKIAGMDKILKSISVITAMSTASDRMTSELTDLMYIFPHNSAFRGLVMQSKPQEWLKKRNSRGPQEPSQSSCILRLWGQACLTRRSFKFFPQMLKKKLAVKNKKRCALALDILTCTVYILFDGCEPPLVYYTVIKYSFVKRSSIV</sequence>
<accession>A0A915KR78</accession>
<name>A0A915KR78_ROMCU</name>
<keyword evidence="1" id="KW-1185">Reference proteome</keyword>